<keyword evidence="4" id="KW-1185">Reference proteome</keyword>
<proteinExistence type="predicted"/>
<dbReference type="Pfam" id="PF06667">
    <property type="entry name" value="PspB"/>
    <property type="match status" value="1"/>
</dbReference>
<gene>
    <name evidence="3" type="ORF">NFI95_02935</name>
</gene>
<evidence type="ECO:0000313" key="3">
    <source>
        <dbReference type="EMBL" id="MCQ8277405.1"/>
    </source>
</evidence>
<accession>A0ABT1W3E7</accession>
<evidence type="ECO:0000256" key="1">
    <source>
        <dbReference type="SAM" id="Coils"/>
    </source>
</evidence>
<reference evidence="3 4" key="1">
    <citation type="submission" date="2022-06" db="EMBL/GenBank/DDBJ databases">
        <title>Endosaccharibacter gen. nov., sp. nov., endophytic bacteria isolated from sugarcane.</title>
        <authorList>
            <person name="Pitiwittayakul N."/>
            <person name="Yukphan P."/>
            <person name="Charoenyingcharoen P."/>
            <person name="Tanasupawat S."/>
        </authorList>
    </citation>
    <scope>NUCLEOTIDE SEQUENCE [LARGE SCALE GENOMIC DNA]</scope>
    <source>
        <strain evidence="3 4">KSS8</strain>
    </source>
</reference>
<keyword evidence="2" id="KW-1133">Transmembrane helix</keyword>
<feature type="coiled-coil region" evidence="1">
    <location>
        <begin position="59"/>
        <end position="86"/>
    </location>
</feature>
<keyword evidence="1" id="KW-0175">Coiled coil</keyword>
<comment type="caution">
    <text evidence="3">The sequence shown here is derived from an EMBL/GenBank/DDBJ whole genome shotgun (WGS) entry which is preliminary data.</text>
</comment>
<evidence type="ECO:0000313" key="4">
    <source>
        <dbReference type="Proteomes" id="UP001524587"/>
    </source>
</evidence>
<keyword evidence="2" id="KW-0472">Membrane</keyword>
<feature type="transmembrane region" description="Helical" evidence="2">
    <location>
        <begin position="14"/>
        <end position="35"/>
    </location>
</feature>
<protein>
    <submittedName>
        <fullName evidence="3">Phage shock protein B</fullName>
    </submittedName>
</protein>
<evidence type="ECO:0000256" key="2">
    <source>
        <dbReference type="SAM" id="Phobius"/>
    </source>
</evidence>
<keyword evidence="2" id="KW-0812">Transmembrane</keyword>
<dbReference type="EMBL" id="JAMSKV010000002">
    <property type="protein sequence ID" value="MCQ8277405.1"/>
    <property type="molecule type" value="Genomic_DNA"/>
</dbReference>
<name>A0ABT1W3E7_9PROT</name>
<dbReference type="RefSeq" id="WP_422862854.1">
    <property type="nucleotide sequence ID" value="NZ_JAMSKV010000002.1"/>
</dbReference>
<dbReference type="InterPro" id="IPR009554">
    <property type="entry name" value="Phageshock_PspB"/>
</dbReference>
<organism evidence="3 4">
    <name type="scientific">Endosaccharibacter trunci</name>
    <dbReference type="NCBI Taxonomy" id="2812733"/>
    <lineage>
        <taxon>Bacteria</taxon>
        <taxon>Pseudomonadati</taxon>
        <taxon>Pseudomonadota</taxon>
        <taxon>Alphaproteobacteria</taxon>
        <taxon>Acetobacterales</taxon>
        <taxon>Acetobacteraceae</taxon>
        <taxon>Endosaccharibacter</taxon>
    </lineage>
</organism>
<sequence>MDPATLAVLGGNHFVGDITSLVSVIGGLLFLAWMVKLRHERRMREGQAATLGVEERRALDEMSALAQRMEQRVENLERILDNELSGWRSRMPR</sequence>
<dbReference type="Proteomes" id="UP001524587">
    <property type="component" value="Unassembled WGS sequence"/>
</dbReference>